<feature type="transmembrane region" description="Helical" evidence="5">
    <location>
        <begin position="12"/>
        <end position="31"/>
    </location>
</feature>
<evidence type="ECO:0000256" key="2">
    <source>
        <dbReference type="ARBA" id="ARBA00022692"/>
    </source>
</evidence>
<accession>A0A7I8WA88</accession>
<proteinExistence type="predicted"/>
<comment type="subcellular location">
    <subcellularLocation>
        <location evidence="1">Membrane</location>
        <topology evidence="1">Multi-pass membrane protein</topology>
    </subcellularLocation>
</comment>
<dbReference type="AlphaFoldDB" id="A0A7I8WA88"/>
<evidence type="ECO:0000256" key="5">
    <source>
        <dbReference type="SAM" id="Phobius"/>
    </source>
</evidence>
<feature type="transmembrane region" description="Helical" evidence="5">
    <location>
        <begin position="198"/>
        <end position="218"/>
    </location>
</feature>
<dbReference type="GO" id="GO:0015179">
    <property type="term" value="F:L-amino acid transmembrane transporter activity"/>
    <property type="evidence" value="ECO:0007669"/>
    <property type="project" value="TreeGrafter"/>
</dbReference>
<protein>
    <submittedName>
        <fullName evidence="6">DgyrCDS13303</fullName>
    </submittedName>
</protein>
<dbReference type="Proteomes" id="UP000549394">
    <property type="component" value="Unassembled WGS sequence"/>
</dbReference>
<dbReference type="OrthoDB" id="10062876at2759"/>
<dbReference type="Gene3D" id="1.20.1740.10">
    <property type="entry name" value="Amino acid/polyamine transporter I"/>
    <property type="match status" value="1"/>
</dbReference>
<dbReference type="PANTHER" id="PTHR11785">
    <property type="entry name" value="AMINO ACID TRANSPORTER"/>
    <property type="match status" value="1"/>
</dbReference>
<dbReference type="EMBL" id="CAJFCJ010000024">
    <property type="protein sequence ID" value="CAD5125062.1"/>
    <property type="molecule type" value="Genomic_DNA"/>
</dbReference>
<name>A0A7I8WA88_9ANNE</name>
<evidence type="ECO:0000256" key="3">
    <source>
        <dbReference type="ARBA" id="ARBA00022989"/>
    </source>
</evidence>
<evidence type="ECO:0000313" key="7">
    <source>
        <dbReference type="Proteomes" id="UP000549394"/>
    </source>
</evidence>
<keyword evidence="3 5" id="KW-1133">Transmembrane helix</keyword>
<organism evidence="6 7">
    <name type="scientific">Dimorphilus gyrociliatus</name>
    <dbReference type="NCBI Taxonomy" id="2664684"/>
    <lineage>
        <taxon>Eukaryota</taxon>
        <taxon>Metazoa</taxon>
        <taxon>Spiralia</taxon>
        <taxon>Lophotrochozoa</taxon>
        <taxon>Annelida</taxon>
        <taxon>Polychaeta</taxon>
        <taxon>Polychaeta incertae sedis</taxon>
        <taxon>Dinophilidae</taxon>
        <taxon>Dimorphilus</taxon>
    </lineage>
</organism>
<evidence type="ECO:0000313" key="6">
    <source>
        <dbReference type="EMBL" id="CAD5125062.1"/>
    </source>
</evidence>
<dbReference type="Pfam" id="PF13520">
    <property type="entry name" value="AA_permease_2"/>
    <property type="match status" value="1"/>
</dbReference>
<dbReference type="GO" id="GO:0016020">
    <property type="term" value="C:membrane"/>
    <property type="evidence" value="ECO:0007669"/>
    <property type="project" value="UniProtKB-SubCell"/>
</dbReference>
<dbReference type="InterPro" id="IPR050598">
    <property type="entry name" value="AminoAcid_Transporter"/>
</dbReference>
<feature type="transmembrane region" description="Helical" evidence="5">
    <location>
        <begin position="153"/>
        <end position="178"/>
    </location>
</feature>
<evidence type="ECO:0000256" key="1">
    <source>
        <dbReference type="ARBA" id="ARBA00004141"/>
    </source>
</evidence>
<gene>
    <name evidence="6" type="ORF">DGYR_LOCUS12508</name>
</gene>
<feature type="transmembrane region" description="Helical" evidence="5">
    <location>
        <begin position="230"/>
        <end position="249"/>
    </location>
</feature>
<keyword evidence="7" id="KW-1185">Reference proteome</keyword>
<comment type="caution">
    <text evidence="6">The sequence shown here is derived from an EMBL/GenBank/DDBJ whole genome shotgun (WGS) entry which is preliminary data.</text>
</comment>
<reference evidence="6 7" key="1">
    <citation type="submission" date="2020-08" db="EMBL/GenBank/DDBJ databases">
        <authorList>
            <person name="Hejnol A."/>
        </authorList>
    </citation>
    <scope>NUCLEOTIDE SEQUENCE [LARGE SCALE GENOMIC DNA]</scope>
</reference>
<feature type="transmembrane region" description="Helical" evidence="5">
    <location>
        <begin position="43"/>
        <end position="60"/>
    </location>
</feature>
<keyword evidence="2 5" id="KW-0812">Transmembrane</keyword>
<feature type="transmembrane region" description="Helical" evidence="5">
    <location>
        <begin position="80"/>
        <end position="103"/>
    </location>
</feature>
<dbReference type="InterPro" id="IPR002293">
    <property type="entry name" value="AA/rel_permease1"/>
</dbReference>
<evidence type="ECO:0000256" key="4">
    <source>
        <dbReference type="ARBA" id="ARBA00023136"/>
    </source>
</evidence>
<keyword evidence="4 5" id="KW-0472">Membrane</keyword>
<sequence>MKHTGSPAANLLIWAGTGFYTVILALIYAELSTIITVSGGDYTYVYTILGKIPGFLVFWGHCFQSIAGTNAVVGRTIGEYFLQLFDCNCQMTIVLLIGIFSLCDTNILSKGFEGTSTEPSILCLSVVDGYFAYKGWESVATMPEEMLNPKRDLPLAIVISLSLVTIVYTFVNAAYLTILTPSEIINSSAVAMTFMDKAISGVSWFICISVVLSCLGTLNSSYLADSSNPSSMLPGFLMYLAAIPIYILGERVSKLKFVQVCIDKITVFLQCILLLVPTSPGEKDDINSMNKCAENSKIAYNQQSLYYRGRAVTISSNQSEASFLQSN</sequence>
<dbReference type="PANTHER" id="PTHR11785:SF528">
    <property type="entry name" value="AMINO ACID TRANSPORTER PROTEIN JHI-21"/>
    <property type="match status" value="1"/>
</dbReference>